<dbReference type="OrthoDB" id="1524985at2"/>
<evidence type="ECO:0000259" key="2">
    <source>
        <dbReference type="Pfam" id="PF04892"/>
    </source>
</evidence>
<feature type="transmembrane region" description="Helical" evidence="1">
    <location>
        <begin position="94"/>
        <end position="113"/>
    </location>
</feature>
<dbReference type="Proteomes" id="UP000249819">
    <property type="component" value="Unassembled WGS sequence"/>
</dbReference>
<keyword evidence="4" id="KW-1185">Reference proteome</keyword>
<keyword evidence="1" id="KW-1133">Transmembrane helix</keyword>
<feature type="domain" description="VanZ-like" evidence="2">
    <location>
        <begin position="56"/>
        <end position="145"/>
    </location>
</feature>
<dbReference type="AlphaFoldDB" id="A0A327VWE5"/>
<evidence type="ECO:0000256" key="1">
    <source>
        <dbReference type="SAM" id="Phobius"/>
    </source>
</evidence>
<organism evidence="3 4">
    <name type="scientific">Chitinophaga dinghuensis</name>
    <dbReference type="NCBI Taxonomy" id="1539050"/>
    <lineage>
        <taxon>Bacteria</taxon>
        <taxon>Pseudomonadati</taxon>
        <taxon>Bacteroidota</taxon>
        <taxon>Chitinophagia</taxon>
        <taxon>Chitinophagales</taxon>
        <taxon>Chitinophagaceae</taxon>
        <taxon>Chitinophaga</taxon>
    </lineage>
</organism>
<name>A0A327VWE5_9BACT</name>
<dbReference type="InterPro" id="IPR006976">
    <property type="entry name" value="VanZ-like"/>
</dbReference>
<dbReference type="PANTHER" id="PTHR28008:SF1">
    <property type="entry name" value="DOMAIN PROTEIN, PUTATIVE (AFU_ORTHOLOGUE AFUA_3G10980)-RELATED"/>
    <property type="match status" value="1"/>
</dbReference>
<evidence type="ECO:0000313" key="4">
    <source>
        <dbReference type="Proteomes" id="UP000249819"/>
    </source>
</evidence>
<feature type="transmembrane region" description="Helical" evidence="1">
    <location>
        <begin position="70"/>
        <end position="87"/>
    </location>
</feature>
<reference evidence="3 4" key="1">
    <citation type="submission" date="2018-06" db="EMBL/GenBank/DDBJ databases">
        <title>Genomic Encyclopedia of Archaeal and Bacterial Type Strains, Phase II (KMG-II): from individual species to whole genera.</title>
        <authorList>
            <person name="Goeker M."/>
        </authorList>
    </citation>
    <scope>NUCLEOTIDE SEQUENCE [LARGE SCALE GENOMIC DNA]</scope>
    <source>
        <strain evidence="3 4">DSM 29821</strain>
    </source>
</reference>
<gene>
    <name evidence="3" type="ORF">CLV59_109115</name>
</gene>
<dbReference type="Pfam" id="PF04892">
    <property type="entry name" value="VanZ"/>
    <property type="match status" value="1"/>
</dbReference>
<sequence length="156" mass="18044">MRLLSFVYITANNRSLTETARKLESMKNLKYFLPAAIWIIIILVLCTLPGRDIPTNSFLEQIHFDKFVHFSLFGGIVFFLALAVYWQRKRVSPALLLLFVLISASYGLAIEFVQKYYAEGRSFDLYDALADTIGAIAGVWVFKIVIRLYEKHWLKK</sequence>
<comment type="caution">
    <text evidence="3">The sequence shown here is derived from an EMBL/GenBank/DDBJ whole genome shotgun (WGS) entry which is preliminary data.</text>
</comment>
<dbReference type="NCBIfam" id="NF037970">
    <property type="entry name" value="vanZ_1"/>
    <property type="match status" value="1"/>
</dbReference>
<dbReference type="PANTHER" id="PTHR28008">
    <property type="entry name" value="DOMAIN PROTEIN, PUTATIVE (AFU_ORTHOLOGUE AFUA_3G10980)-RELATED"/>
    <property type="match status" value="1"/>
</dbReference>
<evidence type="ECO:0000313" key="3">
    <source>
        <dbReference type="EMBL" id="RAJ75501.1"/>
    </source>
</evidence>
<feature type="transmembrane region" description="Helical" evidence="1">
    <location>
        <begin position="31"/>
        <end position="50"/>
    </location>
</feature>
<dbReference type="EMBL" id="QLMA01000009">
    <property type="protein sequence ID" value="RAJ75501.1"/>
    <property type="molecule type" value="Genomic_DNA"/>
</dbReference>
<keyword evidence="1" id="KW-0472">Membrane</keyword>
<proteinExistence type="predicted"/>
<accession>A0A327VWE5</accession>
<protein>
    <submittedName>
        <fullName evidence="3">VanZ like protein</fullName>
    </submittedName>
</protein>
<feature type="transmembrane region" description="Helical" evidence="1">
    <location>
        <begin position="125"/>
        <end position="146"/>
    </location>
</feature>
<keyword evidence="1" id="KW-0812">Transmembrane</keyword>